<evidence type="ECO:0000256" key="8">
    <source>
        <dbReference type="ARBA" id="ARBA00023326"/>
    </source>
</evidence>
<dbReference type="AlphaFoldDB" id="A0AAW1RL80"/>
<dbReference type="Proteomes" id="UP001438707">
    <property type="component" value="Unassembled WGS sequence"/>
</dbReference>
<evidence type="ECO:0000256" key="10">
    <source>
        <dbReference type="SAM" id="SignalP"/>
    </source>
</evidence>
<comment type="catalytic activity">
    <reaction evidence="1">
        <text>Endohydrolysis of (1-&gt;4)-beta-D-glucosidic linkages in cellulose, lichenin and cereal beta-D-glucans.</text>
        <dbReference type="EC" id="3.2.1.4"/>
    </reaction>
</comment>
<feature type="chain" id="PRO_5043373985" description="cellulase" evidence="10">
    <location>
        <begin position="30"/>
        <end position="586"/>
    </location>
</feature>
<evidence type="ECO:0000259" key="11">
    <source>
        <dbReference type="Pfam" id="PF00759"/>
    </source>
</evidence>
<keyword evidence="6" id="KW-0119">Carbohydrate metabolism</keyword>
<proteinExistence type="inferred from homology"/>
<dbReference type="Gene3D" id="1.50.10.10">
    <property type="match status" value="1"/>
</dbReference>
<feature type="signal peptide" evidence="10">
    <location>
        <begin position="1"/>
        <end position="29"/>
    </location>
</feature>
<keyword evidence="10" id="KW-0732">Signal</keyword>
<dbReference type="InterPro" id="IPR001701">
    <property type="entry name" value="Glyco_hydro_9"/>
</dbReference>
<comment type="caution">
    <text evidence="12">The sequence shown here is derived from an EMBL/GenBank/DDBJ whole genome shotgun (WGS) entry which is preliminary data.</text>
</comment>
<evidence type="ECO:0000256" key="2">
    <source>
        <dbReference type="ARBA" id="ARBA00007072"/>
    </source>
</evidence>
<keyword evidence="5" id="KW-0136">Cellulose degradation</keyword>
<evidence type="ECO:0000256" key="1">
    <source>
        <dbReference type="ARBA" id="ARBA00000966"/>
    </source>
</evidence>
<gene>
    <name evidence="12" type="ORF">WJX74_002167</name>
</gene>
<reference evidence="12 13" key="1">
    <citation type="journal article" date="2024" name="Nat. Commun.">
        <title>Phylogenomics reveals the evolutionary origins of lichenization in chlorophyte algae.</title>
        <authorList>
            <person name="Puginier C."/>
            <person name="Libourel C."/>
            <person name="Otte J."/>
            <person name="Skaloud P."/>
            <person name="Haon M."/>
            <person name="Grisel S."/>
            <person name="Petersen M."/>
            <person name="Berrin J.G."/>
            <person name="Delaux P.M."/>
            <person name="Dal Grande F."/>
            <person name="Keller J."/>
        </authorList>
    </citation>
    <scope>NUCLEOTIDE SEQUENCE [LARGE SCALE GENOMIC DNA]</scope>
    <source>
        <strain evidence="12 13">SAG 2145</strain>
    </source>
</reference>
<evidence type="ECO:0000256" key="4">
    <source>
        <dbReference type="ARBA" id="ARBA00022801"/>
    </source>
</evidence>
<dbReference type="InterPro" id="IPR012341">
    <property type="entry name" value="6hp_glycosidase-like_sf"/>
</dbReference>
<keyword evidence="8" id="KW-0624">Polysaccharide degradation</keyword>
<evidence type="ECO:0000313" key="12">
    <source>
        <dbReference type="EMBL" id="KAK9834459.1"/>
    </source>
</evidence>
<feature type="region of interest" description="Disordered" evidence="9">
    <location>
        <begin position="541"/>
        <end position="560"/>
    </location>
</feature>
<dbReference type="SUPFAM" id="SSF48208">
    <property type="entry name" value="Six-hairpin glycosidases"/>
    <property type="match status" value="1"/>
</dbReference>
<dbReference type="GO" id="GO:0008810">
    <property type="term" value="F:cellulase activity"/>
    <property type="evidence" value="ECO:0007669"/>
    <property type="project" value="UniProtKB-EC"/>
</dbReference>
<evidence type="ECO:0000256" key="6">
    <source>
        <dbReference type="ARBA" id="ARBA00023277"/>
    </source>
</evidence>
<evidence type="ECO:0000256" key="3">
    <source>
        <dbReference type="ARBA" id="ARBA00012601"/>
    </source>
</evidence>
<dbReference type="InterPro" id="IPR008928">
    <property type="entry name" value="6-hairpin_glycosidase_sf"/>
</dbReference>
<dbReference type="Pfam" id="PF00759">
    <property type="entry name" value="Glyco_hydro_9"/>
    <property type="match status" value="1"/>
</dbReference>
<accession>A0AAW1RL80</accession>
<keyword evidence="7" id="KW-0326">Glycosidase</keyword>
<feature type="compositionally biased region" description="Pro residues" evidence="9">
    <location>
        <begin position="545"/>
        <end position="554"/>
    </location>
</feature>
<dbReference type="EC" id="3.2.1.4" evidence="3"/>
<dbReference type="GO" id="GO:0030245">
    <property type="term" value="P:cellulose catabolic process"/>
    <property type="evidence" value="ECO:0007669"/>
    <property type="project" value="UniProtKB-KW"/>
</dbReference>
<keyword evidence="13" id="KW-1185">Reference proteome</keyword>
<name>A0AAW1RL80_9CHLO</name>
<protein>
    <recommendedName>
        <fullName evidence="3">cellulase</fullName>
        <ecNumber evidence="3">3.2.1.4</ecNumber>
    </recommendedName>
</protein>
<evidence type="ECO:0000256" key="7">
    <source>
        <dbReference type="ARBA" id="ARBA00023295"/>
    </source>
</evidence>
<sequence length="586" mass="62794">MTGGLGSVPKRWVVTAALLLSCWLHKVAAANSSPYNYAEALHKSLLYYQVQRSGELPYQRLAWRANSCSKCTGSMGEDLSGGYWEAGGSYLKVAFPQAFVITQLAWAAAAFPSGITTTGKAITIVLHLHLQGSFAGVKPFMHREMGELLEAIKWGTDFIMASMPTANQYVALYGNATADFLYYGPPEDYEMYAPDGASRPVTYVSPSDPSSESAGEGAAALAAAAVAFQPSNPTYALALTSKAKVLYALAKNYPGTYMTSGTQAMQSLSTLYPSTGYHDELGWAALWLYKATNDSSFLTDATGLFAAVQGDANSGSGFQIFSWDVKTPGYNVLLASLQPSNMQAVSAANAFFQAYIPGSQRTVPHTANGLAYPWKGAGSLRTASNTAMLGFVHARTLKAAGNTDLADQIISYSLSQLNFVLGDGGRSWLVGFGSNPPQQSFQKTAWNSVLTWSTKGQSVDVQRADFQDTNAANRFIAYGALVGGPFDQSGVTYQDRRLNYTFVEPAVDYSSGLVGAIAAAAEYYGGQDRSRLGLRETATISAATPPQPPSPPLRPKSSQPLPCLHRLCRQHLPLSLAEGISWKPMR</sequence>
<organism evidence="12 13">
    <name type="scientific">Apatococcus lobatus</name>
    <dbReference type="NCBI Taxonomy" id="904363"/>
    <lineage>
        <taxon>Eukaryota</taxon>
        <taxon>Viridiplantae</taxon>
        <taxon>Chlorophyta</taxon>
        <taxon>core chlorophytes</taxon>
        <taxon>Trebouxiophyceae</taxon>
        <taxon>Chlorellales</taxon>
        <taxon>Chlorellaceae</taxon>
        <taxon>Apatococcus</taxon>
    </lineage>
</organism>
<evidence type="ECO:0000313" key="13">
    <source>
        <dbReference type="Proteomes" id="UP001438707"/>
    </source>
</evidence>
<feature type="domain" description="Glycoside hydrolase family 9" evidence="11">
    <location>
        <begin position="37"/>
        <end position="516"/>
    </location>
</feature>
<dbReference type="PANTHER" id="PTHR22298">
    <property type="entry name" value="ENDO-1,4-BETA-GLUCANASE"/>
    <property type="match status" value="1"/>
</dbReference>
<keyword evidence="4" id="KW-0378">Hydrolase</keyword>
<evidence type="ECO:0000256" key="5">
    <source>
        <dbReference type="ARBA" id="ARBA00023001"/>
    </source>
</evidence>
<evidence type="ECO:0000256" key="9">
    <source>
        <dbReference type="SAM" id="MobiDB-lite"/>
    </source>
</evidence>
<comment type="similarity">
    <text evidence="2">Belongs to the glycosyl hydrolase 9 (cellulase E) family.</text>
</comment>
<dbReference type="EMBL" id="JALJOS010000009">
    <property type="protein sequence ID" value="KAK9834459.1"/>
    <property type="molecule type" value="Genomic_DNA"/>
</dbReference>